<dbReference type="SUPFAM" id="SSF49899">
    <property type="entry name" value="Concanavalin A-like lectins/glucanases"/>
    <property type="match status" value="1"/>
</dbReference>
<protein>
    <recommendedName>
        <fullName evidence="1">B30.2/SPRY domain-containing protein</fullName>
    </recommendedName>
</protein>
<dbReference type="Ensembl" id="ENSLCAT00010001132.1">
    <property type="protein sequence ID" value="ENSLCAP00010001073.1"/>
    <property type="gene ID" value="ENSLCAG00010000668.1"/>
</dbReference>
<dbReference type="InterPro" id="IPR050143">
    <property type="entry name" value="TRIM/RBCC"/>
</dbReference>
<dbReference type="PANTHER" id="PTHR24103">
    <property type="entry name" value="E3 UBIQUITIN-PROTEIN LIGASE TRIM"/>
    <property type="match status" value="1"/>
</dbReference>
<dbReference type="Pfam" id="PF00622">
    <property type="entry name" value="SPRY"/>
    <property type="match status" value="1"/>
</dbReference>
<evidence type="ECO:0000313" key="3">
    <source>
        <dbReference type="Proteomes" id="UP000314980"/>
    </source>
</evidence>
<keyword evidence="3" id="KW-1185">Reference proteome</keyword>
<dbReference type="Gene3D" id="2.60.120.920">
    <property type="match status" value="1"/>
</dbReference>
<reference evidence="2" key="3">
    <citation type="submission" date="2025-09" db="UniProtKB">
        <authorList>
            <consortium name="Ensembl"/>
        </authorList>
    </citation>
    <scope>IDENTIFICATION</scope>
</reference>
<evidence type="ECO:0000313" key="2">
    <source>
        <dbReference type="Ensembl" id="ENSLCAP00010001073.1"/>
    </source>
</evidence>
<dbReference type="AlphaFoldDB" id="A0A4W6BKJ0"/>
<dbReference type="InterPro" id="IPR006574">
    <property type="entry name" value="PRY"/>
</dbReference>
<dbReference type="Proteomes" id="UP000314980">
    <property type="component" value="Unassembled WGS sequence"/>
</dbReference>
<dbReference type="PRINTS" id="PR01407">
    <property type="entry name" value="BUTYPHLNCDUF"/>
</dbReference>
<dbReference type="GeneTree" id="ENSGT00970000193381"/>
<evidence type="ECO:0000259" key="1">
    <source>
        <dbReference type="PROSITE" id="PS50188"/>
    </source>
</evidence>
<name>A0A4W6BKJ0_LATCA</name>
<dbReference type="InterPro" id="IPR013320">
    <property type="entry name" value="ConA-like_dom_sf"/>
</dbReference>
<dbReference type="InterPro" id="IPR001870">
    <property type="entry name" value="B30.2/SPRY"/>
</dbReference>
<proteinExistence type="predicted"/>
<dbReference type="SMART" id="SM00589">
    <property type="entry name" value="PRY"/>
    <property type="match status" value="1"/>
</dbReference>
<dbReference type="InterPro" id="IPR003877">
    <property type="entry name" value="SPRY_dom"/>
</dbReference>
<dbReference type="InterPro" id="IPR043136">
    <property type="entry name" value="B30.2/SPRY_sf"/>
</dbReference>
<dbReference type="InParanoid" id="A0A4W6BKJ0"/>
<feature type="domain" description="B30.2/SPRY" evidence="1">
    <location>
        <begin position="66"/>
        <end position="257"/>
    </location>
</feature>
<dbReference type="Pfam" id="PF13765">
    <property type="entry name" value="PRY"/>
    <property type="match status" value="1"/>
</dbReference>
<dbReference type="PROSITE" id="PS50188">
    <property type="entry name" value="B302_SPRY"/>
    <property type="match status" value="1"/>
</dbReference>
<reference evidence="3" key="1">
    <citation type="submission" date="2015-09" db="EMBL/GenBank/DDBJ databases">
        <authorList>
            <person name="Sai Rama Sridatta P."/>
        </authorList>
    </citation>
    <scope>NUCLEOTIDE SEQUENCE [LARGE SCALE GENOMIC DNA]</scope>
</reference>
<organism evidence="2 3">
    <name type="scientific">Lates calcarifer</name>
    <name type="common">Barramundi</name>
    <name type="synonym">Holocentrus calcarifer</name>
    <dbReference type="NCBI Taxonomy" id="8187"/>
    <lineage>
        <taxon>Eukaryota</taxon>
        <taxon>Metazoa</taxon>
        <taxon>Chordata</taxon>
        <taxon>Craniata</taxon>
        <taxon>Vertebrata</taxon>
        <taxon>Euteleostomi</taxon>
        <taxon>Actinopterygii</taxon>
        <taxon>Neopterygii</taxon>
        <taxon>Teleostei</taxon>
        <taxon>Neoteleostei</taxon>
        <taxon>Acanthomorphata</taxon>
        <taxon>Carangaria</taxon>
        <taxon>Carangaria incertae sedis</taxon>
        <taxon>Centropomidae</taxon>
        <taxon>Lates</taxon>
    </lineage>
</organism>
<accession>A0A4W6BKJ0</accession>
<dbReference type="STRING" id="8187.ENSLCAP00010001073"/>
<dbReference type="CDD" id="cd12893">
    <property type="entry name" value="SPRY_PRY_TRIM35"/>
    <property type="match status" value="1"/>
</dbReference>
<reference evidence="2" key="2">
    <citation type="submission" date="2025-08" db="UniProtKB">
        <authorList>
            <consortium name="Ensembl"/>
        </authorList>
    </citation>
    <scope>IDENTIFICATION</scope>
</reference>
<sequence>MIKQQNTLREIAALSLTIRATEEELRAEDVSFLQNYKAAVKRVQQRPLLDYPKVVSGALIDVAKHLGNLTFNIWNKMKEVVSYTPVILDPNSAHPELILSEDLTSVRCGERQKLPDNPERSNCYHCVLASEGFNSGTHSWDVEVRNDKYWALGVVQASVWRKGQKLALYWEICLFDGKYTAFSPTLSNKVITVKKKLQRVRVHLDFDRGKLLFYDLDTKTHIHTFKHTFTDKVFPYIGKQQCTPSEDITSNSLCGTAHSPCINSRKTVKVQGVTADADSLINST</sequence>
<dbReference type="InterPro" id="IPR003879">
    <property type="entry name" value="Butyrophylin_SPRY"/>
</dbReference>